<accession>A0A2G5EBV9</accession>
<dbReference type="AlphaFoldDB" id="A0A2G5EBV9"/>
<organism evidence="1 2">
    <name type="scientific">Aquilegia coerulea</name>
    <name type="common">Rocky mountain columbine</name>
    <dbReference type="NCBI Taxonomy" id="218851"/>
    <lineage>
        <taxon>Eukaryota</taxon>
        <taxon>Viridiplantae</taxon>
        <taxon>Streptophyta</taxon>
        <taxon>Embryophyta</taxon>
        <taxon>Tracheophyta</taxon>
        <taxon>Spermatophyta</taxon>
        <taxon>Magnoliopsida</taxon>
        <taxon>Ranunculales</taxon>
        <taxon>Ranunculaceae</taxon>
        <taxon>Thalictroideae</taxon>
        <taxon>Aquilegia</taxon>
    </lineage>
</organism>
<protein>
    <submittedName>
        <fullName evidence="1">Uncharacterized protein</fullName>
    </submittedName>
</protein>
<sequence>MLQLNVNGLPGGSSHMSIGCAQHVQTRVFFLVFFVRKRGGFMKLNCLIDDYLILFLVHYFTVFKIFSCSSYIDDEACCD</sequence>
<name>A0A2G5EBV9_AQUCA</name>
<reference evidence="1 2" key="1">
    <citation type="submission" date="2017-09" db="EMBL/GenBank/DDBJ databases">
        <title>WGS assembly of Aquilegia coerulea Goldsmith.</title>
        <authorList>
            <person name="Hodges S."/>
            <person name="Kramer E."/>
            <person name="Nordborg M."/>
            <person name="Tomkins J."/>
            <person name="Borevitz J."/>
            <person name="Derieg N."/>
            <person name="Yan J."/>
            <person name="Mihaltcheva S."/>
            <person name="Hayes R.D."/>
            <person name="Rokhsar D."/>
        </authorList>
    </citation>
    <scope>NUCLEOTIDE SEQUENCE [LARGE SCALE GENOMIC DNA]</scope>
    <source>
        <strain evidence="2">cv. Goldsmith</strain>
    </source>
</reference>
<evidence type="ECO:0000313" key="1">
    <source>
        <dbReference type="EMBL" id="PIA53190.1"/>
    </source>
</evidence>
<dbReference type="InParanoid" id="A0A2G5EBV9"/>
<keyword evidence="2" id="KW-1185">Reference proteome</keyword>
<evidence type="ECO:0000313" key="2">
    <source>
        <dbReference type="Proteomes" id="UP000230069"/>
    </source>
</evidence>
<dbReference type="Proteomes" id="UP000230069">
    <property type="component" value="Unassembled WGS sequence"/>
</dbReference>
<dbReference type="EMBL" id="KZ305026">
    <property type="protein sequence ID" value="PIA53190.1"/>
    <property type="molecule type" value="Genomic_DNA"/>
</dbReference>
<gene>
    <name evidence="1" type="ORF">AQUCO_00900050v1</name>
</gene>
<proteinExistence type="predicted"/>